<proteinExistence type="inferred from homology"/>
<gene>
    <name evidence="12" type="primary">atpF</name>
    <name evidence="15" type="ORF">EubceDRAFT1_0612</name>
</gene>
<comment type="subunit">
    <text evidence="12">F-type ATPases have 2 components, F(1) - the catalytic core - and F(0) - the membrane proton channel. F(1) has five subunits: alpha(3), beta(3), gamma(1), delta(1), epsilon(1). F(0) has three main subunits: a(1), b(2) and c(10-14). The alpha and beta chains form an alternating ring which encloses part of the gamma chain. F(1) is attached to F(0) by a central stalk formed by the gamma and epsilon chains, while a peripheral stalk is formed by the delta and b chains.</text>
</comment>
<dbReference type="STRING" id="633697.EubceDRAFT1_0612"/>
<dbReference type="InterPro" id="IPR002146">
    <property type="entry name" value="ATP_synth_b/b'su_bac/chlpt"/>
</dbReference>
<evidence type="ECO:0000256" key="6">
    <source>
        <dbReference type="ARBA" id="ARBA00022989"/>
    </source>
</evidence>
<keyword evidence="8 12" id="KW-0472">Membrane</keyword>
<dbReference type="HAMAP" id="MF_01398">
    <property type="entry name" value="ATP_synth_b_bprime"/>
    <property type="match status" value="1"/>
</dbReference>
<keyword evidence="5 12" id="KW-0375">Hydrogen ion transport</keyword>
<dbReference type="OrthoDB" id="1770883at2"/>
<dbReference type="Pfam" id="PF00430">
    <property type="entry name" value="ATP-synt_B"/>
    <property type="match status" value="1"/>
</dbReference>
<dbReference type="AlphaFoldDB" id="I5ARM8"/>
<accession>I5ARM8</accession>
<keyword evidence="14" id="KW-0175">Coiled coil</keyword>
<dbReference type="eggNOG" id="COG0711">
    <property type="taxonomic scope" value="Bacteria"/>
</dbReference>
<evidence type="ECO:0000256" key="2">
    <source>
        <dbReference type="ARBA" id="ARBA00022448"/>
    </source>
</evidence>
<feature type="transmembrane region" description="Helical" evidence="12">
    <location>
        <begin position="6"/>
        <end position="28"/>
    </location>
</feature>
<keyword evidence="12" id="KW-1003">Cell membrane</keyword>
<dbReference type="EMBL" id="CM001487">
    <property type="protein sequence ID" value="EIM56451.1"/>
    <property type="molecule type" value="Genomic_DNA"/>
</dbReference>
<comment type="similarity">
    <text evidence="1 12 13">Belongs to the ATPase B chain family.</text>
</comment>
<evidence type="ECO:0000256" key="8">
    <source>
        <dbReference type="ARBA" id="ARBA00023136"/>
    </source>
</evidence>
<evidence type="ECO:0000256" key="12">
    <source>
        <dbReference type="HAMAP-Rule" id="MF_01398"/>
    </source>
</evidence>
<dbReference type="GO" id="GO:0005886">
    <property type="term" value="C:plasma membrane"/>
    <property type="evidence" value="ECO:0007669"/>
    <property type="project" value="UniProtKB-SubCell"/>
</dbReference>
<evidence type="ECO:0000313" key="16">
    <source>
        <dbReference type="Proteomes" id="UP000005753"/>
    </source>
</evidence>
<evidence type="ECO:0000256" key="13">
    <source>
        <dbReference type="RuleBase" id="RU003848"/>
    </source>
</evidence>
<feature type="coiled-coil region" evidence="14">
    <location>
        <begin position="104"/>
        <end position="132"/>
    </location>
</feature>
<evidence type="ECO:0000256" key="10">
    <source>
        <dbReference type="ARBA" id="ARBA00025198"/>
    </source>
</evidence>
<dbReference type="HOGENOM" id="CLU_079215_4_0_9"/>
<evidence type="ECO:0000256" key="7">
    <source>
        <dbReference type="ARBA" id="ARBA00023065"/>
    </source>
</evidence>
<reference evidence="15 16" key="2">
    <citation type="submission" date="2012-02" db="EMBL/GenBank/DDBJ databases">
        <title>Improved High-Quality Draft sequence of Eubacterium cellulosolvens 6.</title>
        <authorList>
            <consortium name="US DOE Joint Genome Institute"/>
            <person name="Lucas S."/>
            <person name="Han J."/>
            <person name="Lapidus A."/>
            <person name="Cheng J.-F."/>
            <person name="Goodwin L."/>
            <person name="Pitluck S."/>
            <person name="Peters L."/>
            <person name="Mikhailova N."/>
            <person name="Gu W."/>
            <person name="Detter J.C."/>
            <person name="Han C."/>
            <person name="Tapia R."/>
            <person name="Land M."/>
            <person name="Hauser L."/>
            <person name="Kyrpides N."/>
            <person name="Ivanova N."/>
            <person name="Pagani I."/>
            <person name="Johnson E."/>
            <person name="Mukhopadhyay B."/>
            <person name="Anderson I."/>
            <person name="Woyke T."/>
        </authorList>
    </citation>
    <scope>NUCLEOTIDE SEQUENCE [LARGE SCALE GENOMIC DNA]</scope>
    <source>
        <strain evidence="15 16">6</strain>
    </source>
</reference>
<feature type="coiled-coil region" evidence="14">
    <location>
        <begin position="32"/>
        <end position="76"/>
    </location>
</feature>
<sequence>MLEISFWNIAFTVINVLILYIVFRLFLFKPVHKVLEARKADIQKQYDDAAAAQKDAENLKAQYDAQMQAVDKEKEAAIADAKKKASAEYDRIIGSANAESDKIVNTAREKAKAAANEEKRKAEEEIVGMVRDAASKIAESESDAKLYDSFLKKVSDEADAE</sequence>
<evidence type="ECO:0000256" key="4">
    <source>
        <dbReference type="ARBA" id="ARBA00022692"/>
    </source>
</evidence>
<comment type="subcellular location">
    <subcellularLocation>
        <location evidence="12">Cell membrane</location>
        <topology evidence="12">Single-pass membrane protein</topology>
    </subcellularLocation>
    <subcellularLocation>
        <location evidence="11">Endomembrane system</location>
        <topology evidence="11">Single-pass membrane protein</topology>
    </subcellularLocation>
</comment>
<dbReference type="GO" id="GO:0046961">
    <property type="term" value="F:proton-transporting ATPase activity, rotational mechanism"/>
    <property type="evidence" value="ECO:0007669"/>
    <property type="project" value="TreeGrafter"/>
</dbReference>
<keyword evidence="2 12" id="KW-0813">Transport</keyword>
<keyword evidence="16" id="KW-1185">Reference proteome</keyword>
<keyword evidence="6 12" id="KW-1133">Transmembrane helix</keyword>
<evidence type="ECO:0000256" key="3">
    <source>
        <dbReference type="ARBA" id="ARBA00022547"/>
    </source>
</evidence>
<evidence type="ECO:0000256" key="1">
    <source>
        <dbReference type="ARBA" id="ARBA00005513"/>
    </source>
</evidence>
<keyword evidence="7 12" id="KW-0406">Ion transport</keyword>
<comment type="function">
    <text evidence="10 12">F(1)F(0) ATP synthase produces ATP from ADP in the presence of a proton or sodium gradient. F-type ATPases consist of two structural domains, F(1) containing the extramembraneous catalytic core and F(0) containing the membrane proton channel, linked together by a central stalk and a peripheral stalk. During catalysis, ATP synthesis in the catalytic domain of F(1) is coupled via a rotary mechanism of the central stalk subunits to proton translocation.</text>
</comment>
<dbReference type="Proteomes" id="UP000005753">
    <property type="component" value="Chromosome"/>
</dbReference>
<dbReference type="GO" id="GO:0046933">
    <property type="term" value="F:proton-transporting ATP synthase activity, rotational mechanism"/>
    <property type="evidence" value="ECO:0007669"/>
    <property type="project" value="UniProtKB-UniRule"/>
</dbReference>
<keyword evidence="9 12" id="KW-0066">ATP synthesis</keyword>
<dbReference type="GO" id="GO:0045259">
    <property type="term" value="C:proton-transporting ATP synthase complex"/>
    <property type="evidence" value="ECO:0007669"/>
    <property type="project" value="UniProtKB-KW"/>
</dbReference>
<evidence type="ECO:0000256" key="5">
    <source>
        <dbReference type="ARBA" id="ARBA00022781"/>
    </source>
</evidence>
<protein>
    <recommendedName>
        <fullName evidence="12">ATP synthase subunit b</fullName>
    </recommendedName>
    <alternativeName>
        <fullName evidence="12">ATP synthase F(0) sector subunit b</fullName>
    </alternativeName>
    <alternativeName>
        <fullName evidence="12">ATPase subunit I</fullName>
    </alternativeName>
    <alternativeName>
        <fullName evidence="12">F-type ATPase subunit b</fullName>
        <shortName evidence="12">F-ATPase subunit b</shortName>
    </alternativeName>
</protein>
<dbReference type="GO" id="GO:0012505">
    <property type="term" value="C:endomembrane system"/>
    <property type="evidence" value="ECO:0007669"/>
    <property type="project" value="UniProtKB-SubCell"/>
</dbReference>
<dbReference type="InterPro" id="IPR050059">
    <property type="entry name" value="ATP_synthase_B_chain"/>
</dbReference>
<dbReference type="PANTHER" id="PTHR33445:SF2">
    <property type="entry name" value="ATP SYNTHASE SUBUNIT B', CHLOROPLASTIC"/>
    <property type="match status" value="1"/>
</dbReference>
<keyword evidence="4 12" id="KW-0812">Transmembrane</keyword>
<comment type="function">
    <text evidence="12">Component of the F(0) channel, it forms part of the peripheral stalk, linking F(1) to F(0).</text>
</comment>
<name>I5ARM8_EUBC6</name>
<evidence type="ECO:0000256" key="9">
    <source>
        <dbReference type="ARBA" id="ARBA00023310"/>
    </source>
</evidence>
<evidence type="ECO:0000256" key="11">
    <source>
        <dbReference type="ARBA" id="ARBA00037847"/>
    </source>
</evidence>
<keyword evidence="3 12" id="KW-0138">CF(0)</keyword>
<evidence type="ECO:0000313" key="15">
    <source>
        <dbReference type="EMBL" id="EIM56451.1"/>
    </source>
</evidence>
<organism evidence="15 16">
    <name type="scientific">Eubacterium cellulosolvens (strain ATCC 43171 / JCM 9499 / 6)</name>
    <name type="common">Cillobacterium cellulosolvens</name>
    <dbReference type="NCBI Taxonomy" id="633697"/>
    <lineage>
        <taxon>Bacteria</taxon>
        <taxon>Bacillati</taxon>
        <taxon>Bacillota</taxon>
        <taxon>Clostridia</taxon>
        <taxon>Eubacteriales</taxon>
        <taxon>Eubacteriaceae</taxon>
        <taxon>Eubacterium</taxon>
    </lineage>
</organism>
<dbReference type="CDD" id="cd06503">
    <property type="entry name" value="ATP-synt_Fo_b"/>
    <property type="match status" value="1"/>
</dbReference>
<evidence type="ECO:0000256" key="14">
    <source>
        <dbReference type="SAM" id="Coils"/>
    </source>
</evidence>
<dbReference type="PANTHER" id="PTHR33445">
    <property type="entry name" value="ATP SYNTHASE SUBUNIT B', CHLOROPLASTIC"/>
    <property type="match status" value="1"/>
</dbReference>
<reference evidence="15 16" key="1">
    <citation type="submission" date="2010-08" db="EMBL/GenBank/DDBJ databases">
        <authorList>
            <consortium name="US DOE Joint Genome Institute (JGI-PGF)"/>
            <person name="Lucas S."/>
            <person name="Copeland A."/>
            <person name="Lapidus A."/>
            <person name="Cheng J.-F."/>
            <person name="Bruce D."/>
            <person name="Goodwin L."/>
            <person name="Pitluck S."/>
            <person name="Land M.L."/>
            <person name="Hauser L."/>
            <person name="Chang Y.-J."/>
            <person name="Anderson I.J."/>
            <person name="Johnson E."/>
            <person name="Mulhopadhyay B."/>
            <person name="Kyrpides N."/>
            <person name="Woyke T.J."/>
        </authorList>
    </citation>
    <scope>NUCLEOTIDE SEQUENCE [LARGE SCALE GENOMIC DNA]</scope>
    <source>
        <strain evidence="15 16">6</strain>
    </source>
</reference>